<organism evidence="2 3">
    <name type="scientific">Amycolatopsis taiwanensis</name>
    <dbReference type="NCBI Taxonomy" id="342230"/>
    <lineage>
        <taxon>Bacteria</taxon>
        <taxon>Bacillati</taxon>
        <taxon>Actinomycetota</taxon>
        <taxon>Actinomycetes</taxon>
        <taxon>Pseudonocardiales</taxon>
        <taxon>Pseudonocardiaceae</taxon>
        <taxon>Amycolatopsis</taxon>
    </lineage>
</organism>
<dbReference type="Proteomes" id="UP001165136">
    <property type="component" value="Unassembled WGS sequence"/>
</dbReference>
<feature type="transmembrane region" description="Helical" evidence="1">
    <location>
        <begin position="303"/>
        <end position="323"/>
    </location>
</feature>
<dbReference type="GO" id="GO:0140359">
    <property type="term" value="F:ABC-type transporter activity"/>
    <property type="evidence" value="ECO:0007669"/>
    <property type="project" value="InterPro"/>
</dbReference>
<feature type="transmembrane region" description="Helical" evidence="1">
    <location>
        <begin position="172"/>
        <end position="193"/>
    </location>
</feature>
<keyword evidence="1" id="KW-1133">Transmembrane helix</keyword>
<evidence type="ECO:0000256" key="1">
    <source>
        <dbReference type="SAM" id="Phobius"/>
    </source>
</evidence>
<proteinExistence type="predicted"/>
<dbReference type="GO" id="GO:0005886">
    <property type="term" value="C:plasma membrane"/>
    <property type="evidence" value="ECO:0007669"/>
    <property type="project" value="UniProtKB-SubCell"/>
</dbReference>
<evidence type="ECO:0000313" key="3">
    <source>
        <dbReference type="Proteomes" id="UP001165136"/>
    </source>
</evidence>
<dbReference type="EMBL" id="BSTI01000005">
    <property type="protein sequence ID" value="GLY66202.1"/>
    <property type="molecule type" value="Genomic_DNA"/>
</dbReference>
<protein>
    <submittedName>
        <fullName evidence="2">Transporter</fullName>
    </submittedName>
</protein>
<dbReference type="AlphaFoldDB" id="A0A9W6VG63"/>
<dbReference type="Pfam" id="PF12679">
    <property type="entry name" value="ABC2_membrane_2"/>
    <property type="match status" value="1"/>
</dbReference>
<feature type="transmembrane region" description="Helical" evidence="1">
    <location>
        <begin position="137"/>
        <end position="160"/>
    </location>
</feature>
<accession>A0A9W6VG63</accession>
<evidence type="ECO:0000313" key="2">
    <source>
        <dbReference type="EMBL" id="GLY66202.1"/>
    </source>
</evidence>
<sequence>MTWLTWRQFRVSALTVFAGLVAVGVLLGITGPQLVGRTDFSDSDFLYVGTSLLMYLLPAIVGVFWGVPLVTRELESGTHSLVWNQTITRKRWLATKLGAGVLGAMIAAGLLSLAVTWWASPIDALANQSTDRSMLNWMSPVVFAARGIVPIGYAAFAFVLGVAVGIVLRRTVAAMAVTLVLFAAVQLAVPLLVRPHILPAVNETVAITAPNITGIRGDAQGLESISVRKPAGAWELANETVDPAGNTVSRLPDFVQGCMPRPGQGAPSQVPDIDSIEKCVEQLGERGYQQHLAYQPGFRFWPLQWTELGFFVALSALLTWFCFRRLRHVA</sequence>
<keyword evidence="3" id="KW-1185">Reference proteome</keyword>
<name>A0A9W6VG63_9PSEU</name>
<keyword evidence="1" id="KW-0812">Transmembrane</keyword>
<reference evidence="2" key="1">
    <citation type="submission" date="2023-03" db="EMBL/GenBank/DDBJ databases">
        <title>Amycolatopsis taiwanensis NBRC 103393.</title>
        <authorList>
            <person name="Ichikawa N."/>
            <person name="Sato H."/>
            <person name="Tonouchi N."/>
        </authorList>
    </citation>
    <scope>NUCLEOTIDE SEQUENCE</scope>
    <source>
        <strain evidence="2">NBRC 103393</strain>
    </source>
</reference>
<feature type="transmembrane region" description="Helical" evidence="1">
    <location>
        <begin position="52"/>
        <end position="71"/>
    </location>
</feature>
<gene>
    <name evidence="2" type="ORF">Atai01_28210</name>
</gene>
<comment type="caution">
    <text evidence="2">The sequence shown here is derived from an EMBL/GenBank/DDBJ whole genome shotgun (WGS) entry which is preliminary data.</text>
</comment>
<keyword evidence="1" id="KW-0472">Membrane</keyword>
<feature type="transmembrane region" description="Helical" evidence="1">
    <location>
        <begin position="92"/>
        <end position="117"/>
    </location>
</feature>
<dbReference type="RefSeq" id="WP_027943259.1">
    <property type="nucleotide sequence ID" value="NZ_BSTI01000005.1"/>
</dbReference>